<dbReference type="EMBL" id="JABEQD010000017">
    <property type="protein sequence ID" value="MBB2170155.1"/>
    <property type="molecule type" value="Genomic_DNA"/>
</dbReference>
<organism evidence="2 3">
    <name type="scientific">Gluconacetobacter aggeris</name>
    <dbReference type="NCBI Taxonomy" id="1286186"/>
    <lineage>
        <taxon>Bacteria</taxon>
        <taxon>Pseudomonadati</taxon>
        <taxon>Pseudomonadota</taxon>
        <taxon>Alphaproteobacteria</taxon>
        <taxon>Acetobacterales</taxon>
        <taxon>Acetobacteraceae</taxon>
        <taxon>Gluconacetobacter</taxon>
    </lineage>
</organism>
<reference evidence="2 3" key="1">
    <citation type="submission" date="2020-04" db="EMBL/GenBank/DDBJ databases">
        <title>Description of novel Gluconacetobacter.</title>
        <authorList>
            <person name="Sombolestani A."/>
        </authorList>
    </citation>
    <scope>NUCLEOTIDE SEQUENCE [LARGE SCALE GENOMIC DNA]</scope>
    <source>
        <strain evidence="2 3">LMG 27801</strain>
    </source>
</reference>
<proteinExistence type="predicted"/>
<keyword evidence="3" id="KW-1185">Reference proteome</keyword>
<accession>A0A7W4IW44</accession>
<feature type="compositionally biased region" description="Basic and acidic residues" evidence="1">
    <location>
        <begin position="44"/>
        <end position="54"/>
    </location>
</feature>
<evidence type="ECO:0000256" key="1">
    <source>
        <dbReference type="SAM" id="MobiDB-lite"/>
    </source>
</evidence>
<dbReference type="AlphaFoldDB" id="A0A7W4IW44"/>
<dbReference type="Proteomes" id="UP000559860">
    <property type="component" value="Unassembled WGS sequence"/>
</dbReference>
<gene>
    <name evidence="2" type="ORF">HLH36_17710</name>
</gene>
<evidence type="ECO:0000313" key="3">
    <source>
        <dbReference type="Proteomes" id="UP000559860"/>
    </source>
</evidence>
<feature type="compositionally biased region" description="Basic and acidic residues" evidence="1">
    <location>
        <begin position="8"/>
        <end position="24"/>
    </location>
</feature>
<sequence>MLIASVGADREGSAKVPGQKKDGAEAPPSLGRKRPRSSRSNETLQRDSDGSNHF</sequence>
<comment type="caution">
    <text evidence="2">The sequence shown here is derived from an EMBL/GenBank/DDBJ whole genome shotgun (WGS) entry which is preliminary data.</text>
</comment>
<protein>
    <submittedName>
        <fullName evidence="2">Uncharacterized protein</fullName>
    </submittedName>
</protein>
<evidence type="ECO:0000313" key="2">
    <source>
        <dbReference type="EMBL" id="MBB2170155.1"/>
    </source>
</evidence>
<dbReference type="RefSeq" id="WP_182987601.1">
    <property type="nucleotide sequence ID" value="NZ_JABEQD010000017.1"/>
</dbReference>
<name>A0A7W4IW44_9PROT</name>
<feature type="region of interest" description="Disordered" evidence="1">
    <location>
        <begin position="1"/>
        <end position="54"/>
    </location>
</feature>